<feature type="non-terminal residue" evidence="1">
    <location>
        <position position="99"/>
    </location>
</feature>
<organism evidence="1 2">
    <name type="scientific">Lentinula aff. lateritia</name>
    <dbReference type="NCBI Taxonomy" id="2804960"/>
    <lineage>
        <taxon>Eukaryota</taxon>
        <taxon>Fungi</taxon>
        <taxon>Dikarya</taxon>
        <taxon>Basidiomycota</taxon>
        <taxon>Agaricomycotina</taxon>
        <taxon>Agaricomycetes</taxon>
        <taxon>Agaricomycetidae</taxon>
        <taxon>Agaricales</taxon>
        <taxon>Marasmiineae</taxon>
        <taxon>Omphalotaceae</taxon>
        <taxon>Lentinula</taxon>
    </lineage>
</organism>
<protein>
    <submittedName>
        <fullName evidence="1">Uncharacterized protein</fullName>
    </submittedName>
</protein>
<comment type="caution">
    <text evidence="1">The sequence shown here is derived from an EMBL/GenBank/DDBJ whole genome shotgun (WGS) entry which is preliminary data.</text>
</comment>
<name>A0ACC1TFW4_9AGAR</name>
<gene>
    <name evidence="1" type="ORF">F5876DRAFT_9236</name>
</gene>
<evidence type="ECO:0000313" key="2">
    <source>
        <dbReference type="Proteomes" id="UP001163835"/>
    </source>
</evidence>
<sequence length="99" mass="11133">VRDFVDSAAFRQFKGADGEPFMIPQVGPSGSPDLRLAMSLGFDAFNPFQSKERHAIVSSTALYMVLLSLPEHIRYRQEYIFLVTVIPGKPSKHQINHTL</sequence>
<dbReference type="EMBL" id="MU797519">
    <property type="protein sequence ID" value="KAJ3803491.1"/>
    <property type="molecule type" value="Genomic_DNA"/>
</dbReference>
<reference evidence="1" key="1">
    <citation type="submission" date="2022-09" db="EMBL/GenBank/DDBJ databases">
        <title>A Global Phylogenomic Analysis of the Shiitake Genus Lentinula.</title>
        <authorList>
            <consortium name="DOE Joint Genome Institute"/>
            <person name="Sierra-Patev S."/>
            <person name="Min B."/>
            <person name="Naranjo-Ortiz M."/>
            <person name="Looney B."/>
            <person name="Konkel Z."/>
            <person name="Slot J.C."/>
            <person name="Sakamoto Y."/>
            <person name="Steenwyk J.L."/>
            <person name="Rokas A."/>
            <person name="Carro J."/>
            <person name="Camarero S."/>
            <person name="Ferreira P."/>
            <person name="Molpeceres G."/>
            <person name="Ruiz-Duenas F.J."/>
            <person name="Serrano A."/>
            <person name="Henrissat B."/>
            <person name="Drula E."/>
            <person name="Hughes K.W."/>
            <person name="Mata J.L."/>
            <person name="Ishikawa N.K."/>
            <person name="Vargas-Isla R."/>
            <person name="Ushijima S."/>
            <person name="Smith C.A."/>
            <person name="Ahrendt S."/>
            <person name="Andreopoulos W."/>
            <person name="He G."/>
            <person name="Labutti K."/>
            <person name="Lipzen A."/>
            <person name="Ng V."/>
            <person name="Riley R."/>
            <person name="Sandor L."/>
            <person name="Barry K."/>
            <person name="Martinez A.T."/>
            <person name="Xiao Y."/>
            <person name="Gibbons J.G."/>
            <person name="Terashima K."/>
            <person name="Grigoriev I.V."/>
            <person name="Hibbett D.S."/>
        </authorList>
    </citation>
    <scope>NUCLEOTIDE SEQUENCE</scope>
    <source>
        <strain evidence="1">TMI1499</strain>
    </source>
</reference>
<feature type="non-terminal residue" evidence="1">
    <location>
        <position position="1"/>
    </location>
</feature>
<proteinExistence type="predicted"/>
<keyword evidence="2" id="KW-1185">Reference proteome</keyword>
<evidence type="ECO:0000313" key="1">
    <source>
        <dbReference type="EMBL" id="KAJ3803491.1"/>
    </source>
</evidence>
<dbReference type="Proteomes" id="UP001163835">
    <property type="component" value="Unassembled WGS sequence"/>
</dbReference>
<accession>A0ACC1TFW4</accession>